<dbReference type="Pfam" id="PF06971">
    <property type="entry name" value="Put_DNA-bind_N"/>
    <property type="match status" value="1"/>
</dbReference>
<comment type="function">
    <text evidence="7">Modulates transcription in response to changes in cellular NADH/NAD(+) redox state.</text>
</comment>
<keyword evidence="3 7" id="KW-0805">Transcription regulation</keyword>
<accession>A0A2R6Y2M1</accession>
<dbReference type="HAMAP" id="MF_01131">
    <property type="entry name" value="Rex"/>
    <property type="match status" value="1"/>
</dbReference>
<comment type="similarity">
    <text evidence="7">Belongs to the transcriptional regulatory Rex family.</text>
</comment>
<reference evidence="10" key="1">
    <citation type="journal article" date="2018" name="Sci. Rep.">
        <title>Lignite coal burning seam in the remote Altai Mountains harbors a hydrogen-driven thermophilic microbial community.</title>
        <authorList>
            <person name="Kadnikov V.V."/>
            <person name="Mardanov A.V."/>
            <person name="Ivasenko D.A."/>
            <person name="Antsiferov D.V."/>
            <person name="Beletsky A.V."/>
            <person name="Karnachuk O.V."/>
            <person name="Ravin N.V."/>
        </authorList>
    </citation>
    <scope>NUCLEOTIDE SEQUENCE [LARGE SCALE GENOMIC DNA]</scope>
</reference>
<dbReference type="InterPro" id="IPR036388">
    <property type="entry name" value="WH-like_DNA-bd_sf"/>
</dbReference>
<feature type="binding site" evidence="7">
    <location>
        <begin position="104"/>
        <end position="109"/>
    </location>
    <ligand>
        <name>NAD(+)</name>
        <dbReference type="ChEBI" id="CHEBI:57540"/>
    </ligand>
</feature>
<sequence length="227" mass="25733">MYDPIMKGGKTVQKEREQPISDTVIKRLPIYLRYLTYLERMGVRTVSSYQMGKELGQNPAQIRKDLAYFGEFGRKGIGYEVGYLIKKIRQILHLDQLIPVALVGAGHLGTALARYNAFQQDNMRIVAIFDHSPLKAGRDVDGLKVQPMKELKSTIQEKDIRVGIITVPDYAAQEVADQLIEAGVEAIMNFAPIIIHTPPNIRVHHADLTTELHSLAYYLRQPEYMVN</sequence>
<proteinExistence type="inferred from homology"/>
<evidence type="ECO:0000313" key="10">
    <source>
        <dbReference type="Proteomes" id="UP000244338"/>
    </source>
</evidence>
<keyword evidence="4 7" id="KW-0520">NAD</keyword>
<gene>
    <name evidence="7" type="primary">rex</name>
    <name evidence="9" type="ORF">BSOLF_2497</name>
</gene>
<evidence type="ECO:0000256" key="1">
    <source>
        <dbReference type="ARBA" id="ARBA00022490"/>
    </source>
</evidence>
<evidence type="ECO:0000256" key="3">
    <source>
        <dbReference type="ARBA" id="ARBA00023015"/>
    </source>
</evidence>
<dbReference type="Gene3D" id="3.40.50.720">
    <property type="entry name" value="NAD(P)-binding Rossmann-like Domain"/>
    <property type="match status" value="1"/>
</dbReference>
<dbReference type="InterPro" id="IPR058236">
    <property type="entry name" value="Rex_actinobacterial-type"/>
</dbReference>
<dbReference type="SUPFAM" id="SSF46785">
    <property type="entry name" value="Winged helix' DNA-binding domain"/>
    <property type="match status" value="1"/>
</dbReference>
<evidence type="ECO:0000256" key="6">
    <source>
        <dbReference type="ARBA" id="ARBA00023163"/>
    </source>
</evidence>
<dbReference type="GO" id="GO:0003700">
    <property type="term" value="F:DNA-binding transcription factor activity"/>
    <property type="evidence" value="ECO:0007669"/>
    <property type="project" value="UniProtKB-UniRule"/>
</dbReference>
<name>A0A2R6Y2M1_9BACL</name>
<dbReference type="InterPro" id="IPR022876">
    <property type="entry name" value="Tscrpt_rep_Rex"/>
</dbReference>
<dbReference type="GO" id="GO:0003677">
    <property type="term" value="F:DNA binding"/>
    <property type="evidence" value="ECO:0007669"/>
    <property type="project" value="UniProtKB-UniRule"/>
</dbReference>
<dbReference type="Pfam" id="PF02629">
    <property type="entry name" value="CoA_binding"/>
    <property type="match status" value="1"/>
</dbReference>
<dbReference type="GO" id="GO:0045892">
    <property type="term" value="P:negative regulation of DNA-templated transcription"/>
    <property type="evidence" value="ECO:0007669"/>
    <property type="project" value="InterPro"/>
</dbReference>
<keyword evidence="1 7" id="KW-0963">Cytoplasm</keyword>
<dbReference type="Gene3D" id="1.10.10.10">
    <property type="entry name" value="Winged helix-like DNA-binding domain superfamily/Winged helix DNA-binding domain"/>
    <property type="match status" value="1"/>
</dbReference>
<evidence type="ECO:0000256" key="7">
    <source>
        <dbReference type="HAMAP-Rule" id="MF_01131"/>
    </source>
</evidence>
<comment type="subunit">
    <text evidence="7">Homodimer.</text>
</comment>
<dbReference type="InterPro" id="IPR036390">
    <property type="entry name" value="WH_DNA-bd_sf"/>
</dbReference>
<dbReference type="GO" id="GO:0005737">
    <property type="term" value="C:cytoplasm"/>
    <property type="evidence" value="ECO:0007669"/>
    <property type="project" value="UniProtKB-SubCell"/>
</dbReference>
<protein>
    <recommendedName>
        <fullName evidence="7">Redox-sensing transcriptional repressor Rex</fullName>
    </recommendedName>
</protein>
<evidence type="ECO:0000256" key="4">
    <source>
        <dbReference type="ARBA" id="ARBA00023027"/>
    </source>
</evidence>
<feature type="domain" description="CoA-binding" evidence="8">
    <location>
        <begin position="93"/>
        <end position="194"/>
    </location>
</feature>
<dbReference type="NCBIfam" id="NF003989">
    <property type="entry name" value="PRK05472.1-3"/>
    <property type="match status" value="1"/>
</dbReference>
<dbReference type="Proteomes" id="UP000244338">
    <property type="component" value="Unassembled WGS sequence"/>
</dbReference>
<keyword evidence="5 7" id="KW-0238">DNA-binding</keyword>
<evidence type="ECO:0000256" key="2">
    <source>
        <dbReference type="ARBA" id="ARBA00022491"/>
    </source>
</evidence>
<organism evidence="9 10">
    <name type="scientific">Candidatus Carbonibacillus altaicus</name>
    <dbReference type="NCBI Taxonomy" id="2163959"/>
    <lineage>
        <taxon>Bacteria</taxon>
        <taxon>Bacillati</taxon>
        <taxon>Bacillota</taxon>
        <taxon>Bacilli</taxon>
        <taxon>Bacillales</taxon>
        <taxon>Candidatus Carbonibacillus</taxon>
    </lineage>
</organism>
<dbReference type="PANTHER" id="PTHR35786:SF1">
    <property type="entry name" value="REDOX-SENSING TRANSCRIPTIONAL REPRESSOR REX 1"/>
    <property type="match status" value="1"/>
</dbReference>
<dbReference type="NCBIfam" id="NF003993">
    <property type="entry name" value="PRK05472.2-2"/>
    <property type="match status" value="1"/>
</dbReference>
<dbReference type="EMBL" id="PEBX01000016">
    <property type="protein sequence ID" value="PTQ56936.1"/>
    <property type="molecule type" value="Genomic_DNA"/>
</dbReference>
<dbReference type="SUPFAM" id="SSF51735">
    <property type="entry name" value="NAD(P)-binding Rossmann-fold domains"/>
    <property type="match status" value="1"/>
</dbReference>
<evidence type="ECO:0000259" key="8">
    <source>
        <dbReference type="SMART" id="SM00881"/>
    </source>
</evidence>
<keyword evidence="6 7" id="KW-0804">Transcription</keyword>
<dbReference type="NCBIfam" id="NF003994">
    <property type="entry name" value="PRK05472.2-3"/>
    <property type="match status" value="1"/>
</dbReference>
<dbReference type="InterPro" id="IPR009718">
    <property type="entry name" value="Rex_DNA-bd_C_dom"/>
</dbReference>
<dbReference type="NCBIfam" id="NF003996">
    <property type="entry name" value="PRK05472.2-5"/>
    <property type="match status" value="1"/>
</dbReference>
<dbReference type="PANTHER" id="PTHR35786">
    <property type="entry name" value="REDOX-SENSING TRANSCRIPTIONAL REPRESSOR REX"/>
    <property type="match status" value="1"/>
</dbReference>
<keyword evidence="2 7" id="KW-0678">Repressor</keyword>
<evidence type="ECO:0000256" key="5">
    <source>
        <dbReference type="ARBA" id="ARBA00023125"/>
    </source>
</evidence>
<comment type="caution">
    <text evidence="9">The sequence shown here is derived from an EMBL/GenBank/DDBJ whole genome shotgun (WGS) entry which is preliminary data.</text>
</comment>
<dbReference type="AlphaFoldDB" id="A0A2R6Y2M1"/>
<comment type="subcellular location">
    <subcellularLocation>
        <location evidence="7">Cytoplasm</location>
    </subcellularLocation>
</comment>
<feature type="DNA-binding region" description="H-T-H motif" evidence="7">
    <location>
        <begin position="30"/>
        <end position="69"/>
    </location>
</feature>
<evidence type="ECO:0000313" key="9">
    <source>
        <dbReference type="EMBL" id="PTQ56936.1"/>
    </source>
</evidence>
<dbReference type="InterPro" id="IPR036291">
    <property type="entry name" value="NAD(P)-bd_dom_sf"/>
</dbReference>
<dbReference type="SMART" id="SM00881">
    <property type="entry name" value="CoA_binding"/>
    <property type="match status" value="1"/>
</dbReference>
<dbReference type="NCBIfam" id="NF003995">
    <property type="entry name" value="PRK05472.2-4"/>
    <property type="match status" value="1"/>
</dbReference>
<dbReference type="GO" id="GO:0051775">
    <property type="term" value="P:response to redox state"/>
    <property type="evidence" value="ECO:0007669"/>
    <property type="project" value="InterPro"/>
</dbReference>
<dbReference type="InterPro" id="IPR003781">
    <property type="entry name" value="CoA-bd"/>
</dbReference>